<dbReference type="Pfam" id="PF00248">
    <property type="entry name" value="Aldo_ket_red"/>
    <property type="match status" value="4"/>
</dbReference>
<evidence type="ECO:0000256" key="4">
    <source>
        <dbReference type="SAM" id="MobiDB-lite"/>
    </source>
</evidence>
<dbReference type="PROSITE" id="PS51462">
    <property type="entry name" value="NUDIX"/>
    <property type="match status" value="1"/>
</dbReference>
<dbReference type="SUPFAM" id="SSF51430">
    <property type="entry name" value="NAD(P)-linked oxidoreductase"/>
    <property type="match status" value="4"/>
</dbReference>
<dbReference type="InterPro" id="IPR047198">
    <property type="entry name" value="DDP-like_NUDIX"/>
</dbReference>
<dbReference type="Pfam" id="PF00293">
    <property type="entry name" value="NUDIX"/>
    <property type="match status" value="1"/>
</dbReference>
<gene>
    <name evidence="6" type="ORF">P3T76_010605</name>
</gene>
<dbReference type="InterPro" id="IPR055308">
    <property type="entry name" value="TEX47-like"/>
</dbReference>
<name>A0AAD9GBN5_9STRA</name>
<dbReference type="Gene3D" id="3.90.79.10">
    <property type="entry name" value="Nucleoside Triphosphate Pyrophosphohydrolase"/>
    <property type="match status" value="1"/>
</dbReference>
<accession>A0AAD9GBN5</accession>
<feature type="compositionally biased region" description="Low complexity" evidence="4">
    <location>
        <begin position="18"/>
        <end position="29"/>
    </location>
</feature>
<protein>
    <submittedName>
        <fullName evidence="6">Voltage-gated potassium channel subunit beta</fullName>
    </submittedName>
</protein>
<feature type="compositionally biased region" description="Polar residues" evidence="4">
    <location>
        <begin position="81"/>
        <end position="103"/>
    </location>
</feature>
<dbReference type="CDD" id="cd04666">
    <property type="entry name" value="NUDIX_DIPP2_like_Nudt4"/>
    <property type="match status" value="1"/>
</dbReference>
<proteinExistence type="inferred from homology"/>
<dbReference type="SUPFAM" id="SSF53474">
    <property type="entry name" value="alpha/beta-Hydrolases"/>
    <property type="match status" value="1"/>
</dbReference>
<dbReference type="InterPro" id="IPR015797">
    <property type="entry name" value="NUDIX_hydrolase-like_dom_sf"/>
</dbReference>
<keyword evidence="7" id="KW-1185">Reference proteome</keyword>
<evidence type="ECO:0000259" key="5">
    <source>
        <dbReference type="PROSITE" id="PS51462"/>
    </source>
</evidence>
<evidence type="ECO:0000256" key="1">
    <source>
        <dbReference type="ARBA" id="ARBA00006515"/>
    </source>
</evidence>
<comment type="caution">
    <text evidence="6">The sequence shown here is derived from an EMBL/GenBank/DDBJ whole genome shotgun (WGS) entry which is preliminary data.</text>
</comment>
<dbReference type="Gene3D" id="3.20.20.100">
    <property type="entry name" value="NADP-dependent oxidoreductase domain"/>
    <property type="match status" value="5"/>
</dbReference>
<dbReference type="Gene3D" id="3.40.50.1820">
    <property type="entry name" value="alpha/beta hydrolase"/>
    <property type="match status" value="1"/>
</dbReference>
<feature type="domain" description="Nudix hydrolase" evidence="5">
    <location>
        <begin position="1221"/>
        <end position="1349"/>
    </location>
</feature>
<dbReference type="Pfam" id="PF24787">
    <property type="entry name" value="TEX47"/>
    <property type="match status" value="1"/>
</dbReference>
<dbReference type="PRINTS" id="PR01577">
    <property type="entry name" value="KCNABCHANNEL"/>
</dbReference>
<dbReference type="InterPro" id="IPR000086">
    <property type="entry name" value="NUDIX_hydrolase_dom"/>
</dbReference>
<keyword evidence="6" id="KW-0407">Ion channel</keyword>
<dbReference type="GO" id="GO:0016491">
    <property type="term" value="F:oxidoreductase activity"/>
    <property type="evidence" value="ECO:0007669"/>
    <property type="project" value="UniProtKB-KW"/>
</dbReference>
<evidence type="ECO:0000313" key="7">
    <source>
        <dbReference type="Proteomes" id="UP001259832"/>
    </source>
</evidence>
<keyword evidence="3" id="KW-0560">Oxidoreductase</keyword>
<comment type="similarity">
    <text evidence="1">Belongs to the shaker potassium channel beta subunit family.</text>
</comment>
<dbReference type="EMBL" id="JASMQC010000023">
    <property type="protein sequence ID" value="KAK1935380.1"/>
    <property type="molecule type" value="Genomic_DNA"/>
</dbReference>
<dbReference type="InterPro" id="IPR005399">
    <property type="entry name" value="K_chnl_volt-dep_bsu_KCNAB-rel"/>
</dbReference>
<dbReference type="Proteomes" id="UP001259832">
    <property type="component" value="Unassembled WGS sequence"/>
</dbReference>
<keyword evidence="2" id="KW-0521">NADP</keyword>
<evidence type="ECO:0000256" key="3">
    <source>
        <dbReference type="ARBA" id="ARBA00023002"/>
    </source>
</evidence>
<keyword evidence="6" id="KW-0813">Transport</keyword>
<feature type="region of interest" description="Disordered" evidence="4">
    <location>
        <begin position="1"/>
        <end position="44"/>
    </location>
</feature>
<dbReference type="PANTHER" id="PTHR43150">
    <property type="entry name" value="HYPERKINETIC, ISOFORM M"/>
    <property type="match status" value="1"/>
</dbReference>
<dbReference type="InterPro" id="IPR056304">
    <property type="entry name" value="Lip-like_C"/>
</dbReference>
<reference evidence="6" key="1">
    <citation type="submission" date="2023-08" db="EMBL/GenBank/DDBJ databases">
        <title>Reference Genome Resource for the Citrus Pathogen Phytophthora citrophthora.</title>
        <authorList>
            <person name="Moller H."/>
            <person name="Coetzee B."/>
            <person name="Rose L.J."/>
            <person name="Van Niekerk J.M."/>
        </authorList>
    </citation>
    <scope>NUCLEOTIDE SEQUENCE</scope>
    <source>
        <strain evidence="6">STE-U-9442</strain>
    </source>
</reference>
<dbReference type="GO" id="GO:0016462">
    <property type="term" value="F:pyrophosphatase activity"/>
    <property type="evidence" value="ECO:0007669"/>
    <property type="project" value="InterPro"/>
</dbReference>
<evidence type="ECO:0000313" key="6">
    <source>
        <dbReference type="EMBL" id="KAK1935380.1"/>
    </source>
</evidence>
<evidence type="ECO:0000256" key="2">
    <source>
        <dbReference type="ARBA" id="ARBA00022857"/>
    </source>
</evidence>
<dbReference type="GO" id="GO:0034220">
    <property type="term" value="P:monoatomic ion transmembrane transport"/>
    <property type="evidence" value="ECO:0007669"/>
    <property type="project" value="UniProtKB-KW"/>
</dbReference>
<sequence length="2173" mass="244188">MEKPRVTRRKSTRAPGHSASSQSLANSGSRLRLPADKSTEEGDIVSSSLQSSFDALELLGPSLSQVLTLINPPQPRKLQESGATNGGESTAENNQSRSSLNTKTSAKFDLRLSRSAVLGKLVDPTIDNARKTQEYFAKLLSKIQCEATGLVLLHDTTIVIFLETTAEQFAAILKQLQQQRLIDANSMKVLANCDDHGVRILQGLYFKKIAMTRNDTNEWMDDSAAQCIVETFLNLLKFIKKIGPMPPGDIRKCLTNLSNTDQSFLPPNDLILWLLGREELMTIDEYVDFVDNPVAVELQSERVWPVKTNPSNDYESIAYRSYAEQKRSCKLVILEFSYNQVTLPMSTCSRMTYRFLGDSGLLVSKLSLGSWMDVSEKYTADAWYDMMKLAFEHGVNFFDNAEVYGSGLTERNMGAIKKGIAEGTWSREDLVITTKIFFGPMGFGVLTSRDCSRKHIVEGTKASLKRLDQDYVDIIYCHRQEAFTPIEETVRAMNFVINQGWAFYWGTSQWSAAQIIEACEVADRLGLIWCVSNENVSTVMIGPKTLSQLEQNLKALESVSPTTNTSSHSTMPPAPMTYRFLGNSGLLVSKFGLGSWTDVSEQYTPDRWYDIMKLAFQHGINLFDNAETYGDGLAEKNMGFAILQGITDGVWSPNDRGLSRKHIVEGAKSSLKRLQLDFVDVIFYHKPDPYTTIEETKAADIVEACDIADRLGLIRPIVEQPEYSLLERTRVECEYVDLYPKLKLGLTTWSPLAFGILTEKYSTCTPEGSRMENPRYKSFVPDFDGRVAKADLLKPIAEKLGMTSAQLALAWCVSNDNVSSVLLGAKTTKQLEDNLKLTPEVKAEIDAIAPLEKKTPTPMGTAGLRAQYLWMDVNDKYTAEAWYDMMKLAFEHGINFFDNAEAYGSGLAERNMGAAIKKGIAEGTWSREDLVITTKIFFGSKGFLVDTTPNENGLSRKHIIEGTKASLKRLEQDYVDVIFCHRPEPFTPIEETVRAMNFVINQGWAFYWGTSQWSAAQIIEACEIADRLGLIRPIVEQPVYNILERNKVDFEYVDLYKKYKLGLTVWSPLAFGILTGKYSTGKPGDSRLADAFFKDAVPDFDERVVKADKLKPVAEKLGISMVELALAWCVSNENVSTVMIGAKTLTQLEQNLKAIEALDKITPEIKAEIEQLDAVVDPVLASPNKHSPTGMHKELLEDDPNRLSSRVLQSRVGRDKQRYDGNTRLLACIVVSRRRSNSDEFLLISSSKHPTKWILPKGGWETDESVVESALREADEEAGVTGDIVGSLGILDFASQQGKPCRFYGFKLAATQVYEDWAENTRQRKWVSIDEARKLLQYRPELVEMAMSARTKFPVVFIHGVFGFGKQRPLWGNWVPYWPEKELEKINPNHLLVDVGGVSSDHDRACEVFYQLLGGQVDYGEQHSTETGHDRYGETFQQPLHPNWGEDNPVHLLGHSFGSTTAIELFQMLSSDFFRVGSSHKWVASITCIAGPLTGSTLTHMIGMENGQVVHGGFVHLMAIVLGSWIRLYWKFPLLKNAGNLHMDHWSRYSLKDLLVANGPINSSRDLVVHGTLPEHRISRNAQLQHMDKIHLLSITTSPKTVHRPYGEGMAVAMLILLRWRQFPKWWPSFASKSSFRAVANVLVGCYLLFKLKKLDISKMPSMYGLKWLIRRRARSLPMIFDGFEAGSWEHNDGVVNIRSMLRPWFPKPQEMERTISSHDLRPPAPSLPVTNSSSSLKDTTLVRCESHISIDGFNRDTDDEQTQGSGRFEKGRWYVYRVDSNHLAGTYWDSNASDLYKSLFTLMSKDYERQEGKPSATQRMPYRFLGNSGLLVSKLSLGSWMDYDEKFTPDNWYELMKLAFEHGVNFFDNAEIYGRGQAEKNMGAAIKKGIAEGTWSREDLVITTKIFYGSLGFPEGPFGKGPENGLPPNAQGLTRKHIVEGVKASLKRLQLDYVDVLFCHRADAFTPIEESVRAMNFAIDQGWAFYWGTSSWSAAQITEACEIADRLGLARPIVEQPEYNLMERNKVEFEYVDLYKKYKLGLTTWSPLGFGTLTGKYSSGGSEGSRLRTPEWAAVVPDFAERVAKAEKLKPIAEELNVPMAHLAIAWCVSNDNVSTVLLGAKTPAQLEENLKALEVLPKLTPEIKAKIQQALPFVPHAPEKDWASCIRQRHL</sequence>
<dbReference type="PANTHER" id="PTHR43150:SF2">
    <property type="entry name" value="HYPERKINETIC, ISOFORM M"/>
    <property type="match status" value="1"/>
</dbReference>
<feature type="region of interest" description="Disordered" evidence="4">
    <location>
        <begin position="74"/>
        <end position="103"/>
    </location>
</feature>
<feature type="compositionally biased region" description="Basic residues" evidence="4">
    <location>
        <begin position="1"/>
        <end position="12"/>
    </location>
</feature>
<dbReference type="Pfam" id="PF24708">
    <property type="entry name" value="Lip_C"/>
    <property type="match status" value="1"/>
</dbReference>
<dbReference type="InterPro" id="IPR029058">
    <property type="entry name" value="AB_hydrolase_fold"/>
</dbReference>
<keyword evidence="6" id="KW-0406">Ion transport</keyword>
<dbReference type="SUPFAM" id="SSF55811">
    <property type="entry name" value="Nudix"/>
    <property type="match status" value="1"/>
</dbReference>
<dbReference type="InterPro" id="IPR036812">
    <property type="entry name" value="NAD(P)_OxRdtase_dom_sf"/>
</dbReference>
<dbReference type="InterPro" id="IPR023210">
    <property type="entry name" value="NADP_OxRdtase_dom"/>
</dbReference>
<organism evidence="6 7">
    <name type="scientific">Phytophthora citrophthora</name>
    <dbReference type="NCBI Taxonomy" id="4793"/>
    <lineage>
        <taxon>Eukaryota</taxon>
        <taxon>Sar</taxon>
        <taxon>Stramenopiles</taxon>
        <taxon>Oomycota</taxon>
        <taxon>Peronosporomycetes</taxon>
        <taxon>Peronosporales</taxon>
        <taxon>Peronosporaceae</taxon>
        <taxon>Phytophthora</taxon>
    </lineage>
</organism>